<evidence type="ECO:0000256" key="1">
    <source>
        <dbReference type="SAM" id="Phobius"/>
    </source>
</evidence>
<feature type="transmembrane region" description="Helical" evidence="1">
    <location>
        <begin position="37"/>
        <end position="62"/>
    </location>
</feature>
<evidence type="ECO:0000313" key="2">
    <source>
        <dbReference type="EMBL" id="TWG04146.1"/>
    </source>
</evidence>
<protein>
    <submittedName>
        <fullName evidence="2">Uncharacterized protein</fullName>
    </submittedName>
</protein>
<sequence length="64" mass="6682">MPPSFKTRLMLVIIAVLLSLVVALATAFVFYAAKESLLVALTAGGGAFVATMTLCLGVFSLFSQ</sequence>
<keyword evidence="1" id="KW-0472">Membrane</keyword>
<dbReference type="EMBL" id="VIWW01000001">
    <property type="protein sequence ID" value="TWG04146.1"/>
    <property type="molecule type" value="Genomic_DNA"/>
</dbReference>
<dbReference type="Proteomes" id="UP000318186">
    <property type="component" value="Unassembled WGS sequence"/>
</dbReference>
<keyword evidence="1" id="KW-0812">Transmembrane</keyword>
<name>A0A561UXQ6_9ACTN</name>
<proteinExistence type="predicted"/>
<evidence type="ECO:0000313" key="3">
    <source>
        <dbReference type="Proteomes" id="UP000318186"/>
    </source>
</evidence>
<reference evidence="2 3" key="1">
    <citation type="submission" date="2019-06" db="EMBL/GenBank/DDBJ databases">
        <title>Sequencing the genomes of 1000 actinobacteria strains.</title>
        <authorList>
            <person name="Klenk H.-P."/>
        </authorList>
    </citation>
    <scope>NUCLEOTIDE SEQUENCE [LARGE SCALE GENOMIC DNA]</scope>
    <source>
        <strain evidence="2 3">DSM 42059</strain>
    </source>
</reference>
<dbReference type="AlphaFoldDB" id="A0A561UXQ6"/>
<comment type="caution">
    <text evidence="2">The sequence shown here is derived from an EMBL/GenBank/DDBJ whole genome shotgun (WGS) entry which is preliminary data.</text>
</comment>
<organism evidence="2 3">
    <name type="scientific">Streptomyces brevispora</name>
    <dbReference type="NCBI Taxonomy" id="887462"/>
    <lineage>
        <taxon>Bacteria</taxon>
        <taxon>Bacillati</taxon>
        <taxon>Actinomycetota</taxon>
        <taxon>Actinomycetes</taxon>
        <taxon>Kitasatosporales</taxon>
        <taxon>Streptomycetaceae</taxon>
        <taxon>Streptomyces</taxon>
    </lineage>
</organism>
<keyword evidence="1" id="KW-1133">Transmembrane helix</keyword>
<accession>A0A561UXQ6</accession>
<gene>
    <name evidence="2" type="ORF">FHX80_112590</name>
</gene>